<feature type="transmembrane region" description="Helical" evidence="1">
    <location>
        <begin position="114"/>
        <end position="133"/>
    </location>
</feature>
<name>A0AAJ3FEX7_MEDGN</name>
<organism evidence="2 3">
    <name type="scientific">Mediterraneibacter gnavus</name>
    <name type="common">Ruminococcus gnavus</name>
    <dbReference type="NCBI Taxonomy" id="33038"/>
    <lineage>
        <taxon>Bacteria</taxon>
        <taxon>Bacillati</taxon>
        <taxon>Bacillota</taxon>
        <taxon>Clostridia</taxon>
        <taxon>Lachnospirales</taxon>
        <taxon>Lachnospiraceae</taxon>
        <taxon>Mediterraneibacter</taxon>
    </lineage>
</organism>
<feature type="transmembrane region" description="Helical" evidence="1">
    <location>
        <begin position="145"/>
        <end position="165"/>
    </location>
</feature>
<reference evidence="2" key="1">
    <citation type="journal article" date="2020" name="Cell Host Microbe">
        <title>Functional and Genomic Variation between Human-Derived Isolates of Lachnospiraceae Reveals Inter- and Intra-Species Diversity.</title>
        <authorList>
            <person name="Sorbara M.T."/>
            <person name="Littmann E.R."/>
            <person name="Fontana E."/>
            <person name="Moody T.U."/>
            <person name="Kohout C.E."/>
            <person name="Gjonbalaj M."/>
            <person name="Eaton V."/>
            <person name="Seok R."/>
            <person name="Leiner I.M."/>
            <person name="Pamer E.G."/>
        </authorList>
    </citation>
    <scope>NUCLEOTIDE SEQUENCE</scope>
    <source>
        <strain evidence="2">MSK.15.32</strain>
    </source>
</reference>
<accession>A0AAJ3FEX7</accession>
<dbReference type="AlphaFoldDB" id="A0AAJ3FEX7"/>
<sequence>MAGKEKYRIRRRREEQEKRISSEFRNKWKGLKIFSIGENKRKDGMMEKQSNSRGTWKMRMWTFLKLVNWICKKYCGFVAVTGCFFGTIGLYVMTTDQILATEAPVQISIAQKDYEMLLTGTFIIGAAIYILFMTGYREICCRNKFSAEISFLESFYLLLIVALFMKFHLWKYLYTIAVYAVIFLFIFSGVEKILQIKKTKGENAKPDDYKEN</sequence>
<keyword evidence="1" id="KW-1133">Transmembrane helix</keyword>
<keyword evidence="1" id="KW-0472">Membrane</keyword>
<evidence type="ECO:0000256" key="1">
    <source>
        <dbReference type="SAM" id="Phobius"/>
    </source>
</evidence>
<evidence type="ECO:0000313" key="2">
    <source>
        <dbReference type="EMBL" id="NSI58812.1"/>
    </source>
</evidence>
<feature type="transmembrane region" description="Helical" evidence="1">
    <location>
        <begin position="74"/>
        <end position="94"/>
    </location>
</feature>
<dbReference type="EMBL" id="JAAIRV010000019">
    <property type="protein sequence ID" value="NSI58812.1"/>
    <property type="molecule type" value="Genomic_DNA"/>
</dbReference>
<proteinExistence type="predicted"/>
<dbReference type="Proteomes" id="UP001296580">
    <property type="component" value="Unassembled WGS sequence"/>
</dbReference>
<dbReference type="RefSeq" id="WP_173878000.1">
    <property type="nucleotide sequence ID" value="NZ_JAAIMR010000019.1"/>
</dbReference>
<evidence type="ECO:0000313" key="3">
    <source>
        <dbReference type="Proteomes" id="UP001296580"/>
    </source>
</evidence>
<reference evidence="2" key="2">
    <citation type="submission" date="2020-02" db="EMBL/GenBank/DDBJ databases">
        <authorList>
            <person name="Littmann E."/>
            <person name="Sorbara M."/>
        </authorList>
    </citation>
    <scope>NUCLEOTIDE SEQUENCE</scope>
    <source>
        <strain evidence="2">MSK.15.32</strain>
    </source>
</reference>
<feature type="transmembrane region" description="Helical" evidence="1">
    <location>
        <begin position="171"/>
        <end position="190"/>
    </location>
</feature>
<comment type="caution">
    <text evidence="2">The sequence shown here is derived from an EMBL/GenBank/DDBJ whole genome shotgun (WGS) entry which is preliminary data.</text>
</comment>
<protein>
    <submittedName>
        <fullName evidence="2">Uncharacterized protein</fullName>
    </submittedName>
</protein>
<gene>
    <name evidence="2" type="ORF">G4993_10435</name>
</gene>
<keyword evidence="1" id="KW-0812">Transmembrane</keyword>